<dbReference type="PANTHER" id="PTHR30182">
    <property type="entry name" value="L-SERINE DEHYDRATASE"/>
    <property type="match status" value="1"/>
</dbReference>
<evidence type="ECO:0000256" key="5">
    <source>
        <dbReference type="ARBA" id="ARBA00022485"/>
    </source>
</evidence>
<evidence type="ECO:0000256" key="1">
    <source>
        <dbReference type="ARBA" id="ARBA00001966"/>
    </source>
</evidence>
<gene>
    <name evidence="14" type="primary">sdaB</name>
    <name evidence="14" type="ORF">GCM10007392_24970</name>
</gene>
<dbReference type="RefSeq" id="WP_229805339.1">
    <property type="nucleotide sequence ID" value="NZ_BMXR01000005.1"/>
</dbReference>
<evidence type="ECO:0000256" key="7">
    <source>
        <dbReference type="ARBA" id="ARBA00023004"/>
    </source>
</evidence>
<evidence type="ECO:0000256" key="8">
    <source>
        <dbReference type="ARBA" id="ARBA00023014"/>
    </source>
</evidence>
<keyword evidence="15" id="KW-1185">Reference proteome</keyword>
<evidence type="ECO:0000313" key="14">
    <source>
        <dbReference type="EMBL" id="GGX56183.1"/>
    </source>
</evidence>
<organism evidence="14 15">
    <name type="scientific">Saccharospirillum salsuginis</name>
    <dbReference type="NCBI Taxonomy" id="418750"/>
    <lineage>
        <taxon>Bacteria</taxon>
        <taxon>Pseudomonadati</taxon>
        <taxon>Pseudomonadota</taxon>
        <taxon>Gammaproteobacteria</taxon>
        <taxon>Oceanospirillales</taxon>
        <taxon>Saccharospirillaceae</taxon>
        <taxon>Saccharospirillum</taxon>
    </lineage>
</organism>
<dbReference type="NCBIfam" id="TIGR00720">
    <property type="entry name" value="sda_mono"/>
    <property type="match status" value="1"/>
</dbReference>
<dbReference type="InterPro" id="IPR005130">
    <property type="entry name" value="Ser_deHydtase-like_asu"/>
</dbReference>
<sequence length="461" mass="49441">MQPYSVLDLFKVGLGPSSSHTLGPMRAAERFIQHLNEKHLLDQVHQLRADLYGSLALTGVGHGTDKAVVLGFCGLDPATVDPEVADQTFLKVKTEEQLPLPGGPELRFSMAESVRFFRDIFLPEHPNGMRFTAEDEHGIALLSETWYSVGGGAIANELAKNSAQRDLLAEFPDKRPFPYFNADELLEQAQAHDRSIADITLANEIGLGTSEADVQAWCVHIIDAMFACLDRGMRLEGPLPGGIQVQRRASRMAQSLEKQAQDDQLSVIDWVSVYALAVNEENAAGGRVVTAPTNGSAGVIPAVLAYIRNHLPKLGETAERDFLLTSAAIGWLYKRNASISAAEMGCQGEIGVASSMAAAGLAAVLGGSAAQAEHAAEIAMEHHLGMTCDPIAGLVQIPCIERNAFGAVKAIQAARIALREPGDHRVSLDEVIETMRQTGEDMASKYKETAQGGLAVNVVVC</sequence>
<protein>
    <recommendedName>
        <fullName evidence="11">L-serine dehydratase</fullName>
        <ecNumber evidence="11">4.3.1.17</ecNumber>
    </recommendedName>
</protein>
<comment type="catalytic activity">
    <reaction evidence="10 11">
        <text>L-serine = pyruvate + NH4(+)</text>
        <dbReference type="Rhea" id="RHEA:19169"/>
        <dbReference type="ChEBI" id="CHEBI:15361"/>
        <dbReference type="ChEBI" id="CHEBI:28938"/>
        <dbReference type="ChEBI" id="CHEBI:33384"/>
        <dbReference type="EC" id="4.3.1.17"/>
    </reaction>
</comment>
<dbReference type="GO" id="GO:0046872">
    <property type="term" value="F:metal ion binding"/>
    <property type="evidence" value="ECO:0007669"/>
    <property type="project" value="UniProtKB-KW"/>
</dbReference>
<dbReference type="Pfam" id="PF03313">
    <property type="entry name" value="SDH_alpha"/>
    <property type="match status" value="1"/>
</dbReference>
<dbReference type="GO" id="GO:0009063">
    <property type="term" value="P:amino acid catabolic process"/>
    <property type="evidence" value="ECO:0007669"/>
    <property type="project" value="UniProtKB-ARBA"/>
</dbReference>
<dbReference type="GO" id="GO:0003941">
    <property type="term" value="F:L-serine ammonia-lyase activity"/>
    <property type="evidence" value="ECO:0007669"/>
    <property type="project" value="UniProtKB-UniRule"/>
</dbReference>
<feature type="domain" description="Serine dehydratase beta chain" evidence="13">
    <location>
        <begin position="5"/>
        <end position="157"/>
    </location>
</feature>
<keyword evidence="5 11" id="KW-0004">4Fe-4S</keyword>
<keyword evidence="9 11" id="KW-0456">Lyase</keyword>
<evidence type="ECO:0000256" key="10">
    <source>
        <dbReference type="ARBA" id="ARBA00049406"/>
    </source>
</evidence>
<evidence type="ECO:0000259" key="12">
    <source>
        <dbReference type="Pfam" id="PF03313"/>
    </source>
</evidence>
<comment type="caution">
    <text evidence="14">The sequence shown here is derived from an EMBL/GenBank/DDBJ whole genome shotgun (WGS) entry which is preliminary data.</text>
</comment>
<proteinExistence type="inferred from homology"/>
<reference evidence="14" key="1">
    <citation type="journal article" date="2014" name="Int. J. Syst. Evol. Microbiol.">
        <title>Complete genome sequence of Corynebacterium casei LMG S-19264T (=DSM 44701T), isolated from a smear-ripened cheese.</title>
        <authorList>
            <consortium name="US DOE Joint Genome Institute (JGI-PGF)"/>
            <person name="Walter F."/>
            <person name="Albersmeier A."/>
            <person name="Kalinowski J."/>
            <person name="Ruckert C."/>
        </authorList>
    </citation>
    <scope>NUCLEOTIDE SEQUENCE</scope>
    <source>
        <strain evidence="14">KCTC 22169</strain>
    </source>
</reference>
<dbReference type="Proteomes" id="UP000626148">
    <property type="component" value="Unassembled WGS sequence"/>
</dbReference>
<reference evidence="14" key="2">
    <citation type="submission" date="2020-09" db="EMBL/GenBank/DDBJ databases">
        <authorList>
            <person name="Sun Q."/>
            <person name="Kim S."/>
        </authorList>
    </citation>
    <scope>NUCLEOTIDE SEQUENCE</scope>
    <source>
        <strain evidence="14">KCTC 22169</strain>
    </source>
</reference>
<feature type="domain" description="Serine dehydratase-like alpha subunit" evidence="12">
    <location>
        <begin position="194"/>
        <end position="455"/>
    </location>
</feature>
<dbReference type="FunFam" id="3.30.1330.90:FF:000001">
    <property type="entry name" value="L-serine ammonia-lyase 1"/>
    <property type="match status" value="1"/>
</dbReference>
<dbReference type="InterPro" id="IPR029009">
    <property type="entry name" value="ASB_dom_sf"/>
</dbReference>
<dbReference type="AlphaFoldDB" id="A0A918KA22"/>
<dbReference type="Pfam" id="PF03315">
    <property type="entry name" value="SDH_beta"/>
    <property type="match status" value="1"/>
</dbReference>
<keyword evidence="7 11" id="KW-0408">Iron</keyword>
<accession>A0A918KA22</accession>
<comment type="similarity">
    <text evidence="3 11">Belongs to the iron-sulfur dependent L-serine dehydratase family.</text>
</comment>
<keyword evidence="4 11" id="KW-0312">Gluconeogenesis</keyword>
<keyword evidence="6 11" id="KW-0479">Metal-binding</keyword>
<dbReference type="GO" id="GO:0051539">
    <property type="term" value="F:4 iron, 4 sulfur cluster binding"/>
    <property type="evidence" value="ECO:0007669"/>
    <property type="project" value="UniProtKB-UniRule"/>
</dbReference>
<name>A0A918KA22_9GAMM</name>
<dbReference type="InterPro" id="IPR004644">
    <property type="entry name" value="Fe-S_L-Ser_mono"/>
</dbReference>
<evidence type="ECO:0000256" key="4">
    <source>
        <dbReference type="ARBA" id="ARBA00022432"/>
    </source>
</evidence>
<evidence type="ECO:0000256" key="11">
    <source>
        <dbReference type="RuleBase" id="RU366059"/>
    </source>
</evidence>
<evidence type="ECO:0000256" key="3">
    <source>
        <dbReference type="ARBA" id="ARBA00008636"/>
    </source>
</evidence>
<comment type="pathway">
    <text evidence="2">Carbohydrate biosynthesis; gluconeogenesis.</text>
</comment>
<keyword evidence="8 11" id="KW-0411">Iron-sulfur</keyword>
<dbReference type="EMBL" id="BMXR01000005">
    <property type="protein sequence ID" value="GGX56183.1"/>
    <property type="molecule type" value="Genomic_DNA"/>
</dbReference>
<dbReference type="PANTHER" id="PTHR30182:SF1">
    <property type="entry name" value="L-SERINE DEHYDRATASE 1"/>
    <property type="match status" value="1"/>
</dbReference>
<evidence type="ECO:0000256" key="6">
    <source>
        <dbReference type="ARBA" id="ARBA00022723"/>
    </source>
</evidence>
<evidence type="ECO:0000256" key="9">
    <source>
        <dbReference type="ARBA" id="ARBA00023239"/>
    </source>
</evidence>
<evidence type="ECO:0000313" key="15">
    <source>
        <dbReference type="Proteomes" id="UP000626148"/>
    </source>
</evidence>
<dbReference type="InterPro" id="IPR005131">
    <property type="entry name" value="Ser_deHydtase_bsu"/>
</dbReference>
<evidence type="ECO:0000259" key="13">
    <source>
        <dbReference type="Pfam" id="PF03315"/>
    </source>
</evidence>
<evidence type="ECO:0000256" key="2">
    <source>
        <dbReference type="ARBA" id="ARBA00004742"/>
    </source>
</evidence>
<dbReference type="GO" id="GO:0006094">
    <property type="term" value="P:gluconeogenesis"/>
    <property type="evidence" value="ECO:0007669"/>
    <property type="project" value="UniProtKB-KW"/>
</dbReference>
<comment type="cofactor">
    <cofactor evidence="1 11">
        <name>[4Fe-4S] cluster</name>
        <dbReference type="ChEBI" id="CHEBI:49883"/>
    </cofactor>
</comment>
<dbReference type="EC" id="4.3.1.17" evidence="11"/>
<dbReference type="SUPFAM" id="SSF143548">
    <property type="entry name" value="Serine metabolism enzymes domain"/>
    <property type="match status" value="1"/>
</dbReference>
<dbReference type="InterPro" id="IPR051318">
    <property type="entry name" value="Fe-S_L-Ser"/>
</dbReference>
<dbReference type="Gene3D" id="3.30.1330.90">
    <property type="entry name" value="D-3-phosphoglycerate dehydrogenase, domain 3"/>
    <property type="match status" value="1"/>
</dbReference>